<dbReference type="Pfam" id="PF00350">
    <property type="entry name" value="Dynamin_N"/>
    <property type="match status" value="1"/>
</dbReference>
<keyword evidence="2" id="KW-0493">Microtubule</keyword>
<dbReference type="GO" id="GO:0003924">
    <property type="term" value="F:GTPase activity"/>
    <property type="evidence" value="ECO:0007669"/>
    <property type="project" value="InterPro"/>
</dbReference>
<dbReference type="CDD" id="cd08771">
    <property type="entry name" value="DLP_1"/>
    <property type="match status" value="1"/>
</dbReference>
<dbReference type="Gene3D" id="2.30.29.30">
    <property type="entry name" value="Pleckstrin-homology domain (PH domain)/Phosphotyrosine-binding domain (PTB)"/>
    <property type="match status" value="1"/>
</dbReference>
<dbReference type="OrthoDB" id="5061070at2759"/>
<evidence type="ECO:0000313" key="12">
    <source>
        <dbReference type="Proteomes" id="UP000678499"/>
    </source>
</evidence>
<organism evidence="11">
    <name type="scientific">Notodromas monacha</name>
    <dbReference type="NCBI Taxonomy" id="399045"/>
    <lineage>
        <taxon>Eukaryota</taxon>
        <taxon>Metazoa</taxon>
        <taxon>Ecdysozoa</taxon>
        <taxon>Arthropoda</taxon>
        <taxon>Crustacea</taxon>
        <taxon>Oligostraca</taxon>
        <taxon>Ostracoda</taxon>
        <taxon>Podocopa</taxon>
        <taxon>Podocopida</taxon>
        <taxon>Cypridocopina</taxon>
        <taxon>Cypridoidea</taxon>
        <taxon>Cyprididae</taxon>
        <taxon>Notodromas</taxon>
    </lineage>
</organism>
<dbReference type="GO" id="GO:0008017">
    <property type="term" value="F:microtubule binding"/>
    <property type="evidence" value="ECO:0007669"/>
    <property type="project" value="TreeGrafter"/>
</dbReference>
<feature type="non-terminal residue" evidence="11">
    <location>
        <position position="1"/>
    </location>
</feature>
<evidence type="ECO:0000256" key="4">
    <source>
        <dbReference type="ARBA" id="ARBA00022801"/>
    </source>
</evidence>
<dbReference type="InterPro" id="IPR011993">
    <property type="entry name" value="PH-like_dom_sf"/>
</dbReference>
<dbReference type="PROSITE" id="PS51718">
    <property type="entry name" value="G_DYNAMIN_2"/>
    <property type="match status" value="1"/>
</dbReference>
<dbReference type="PANTHER" id="PTHR11566:SF212">
    <property type="entry name" value="DYNAMIN"/>
    <property type="match status" value="1"/>
</dbReference>
<sequence>MATASGTTNTGMVSLIKTINELHDALSSAGTPIHIDLPQIAVVGGQSAGKSSVLENIAGRLPATRNRHEYAEFLHLPGKKLRDFDVVRREIEAETDRVAASMSVSPIPINLKWYSPNVVDLTLVDLPGLTKNPIGEQSASIVQEIRDMVIEFIQPENTIILAVSPANQDIANSDAIQVAKLVDPEGLRTIGVLTKLDLMDAGTDARDILENRLLPLKKGYIGVVNRSQKDINDRKRIELALAAEHDFFRRHTAYSHMADRMGTRYLQDTLNRLLHAHIKEKLPGIRSDLQEKRQRLTDRIHDLGGFPDDTKRPSDIQEFNRYLEDFKEVMQREILGHDLDIDQTEMSVGVMINMTYYAEISDFLDVSIHADPDEVLKILSNLAGVQNQLFPSDQSFKIVIGKLMQLYKEPLKKGAGLIAGLLSTLVEKASRKLDDVPKMKAEVRFKVNEKISENLEVAKKHLLAYVDSEASFINTKHPDFKYRTASDIRKLQDEGHAKAAEIRGRLNQQTSSTSPAVTANNRPEDKGSNAALAKSISSKQLFSGFMTGKFYQVGNSKKREKKEFYFVLATHSLSWFKNQKDAEVKGAFTLSHDIVCKVTSDVKGMSTFQFRRSSGGLLYPPNIDMIKATPLRKDDGDMWKEKFAEANIKLERSNSISSLNSLQVDGPGFALNDSSQPPSQFSAAALRSSIIVTETSRERKADWTTLLRNDVTLTGWKETLMPAVEDYLTIVDKTIHDLTPKCLQHFLVDKTLHFVRRELHAQLIGEHDVAARL</sequence>
<dbReference type="PRINTS" id="PR00195">
    <property type="entry name" value="DYNAMIN"/>
</dbReference>
<feature type="compositionally biased region" description="Polar residues" evidence="7">
    <location>
        <begin position="506"/>
        <end position="521"/>
    </location>
</feature>
<evidence type="ECO:0000256" key="1">
    <source>
        <dbReference type="ARBA" id="ARBA00011980"/>
    </source>
</evidence>
<dbReference type="GO" id="GO:0005874">
    <property type="term" value="C:microtubule"/>
    <property type="evidence" value="ECO:0007669"/>
    <property type="project" value="UniProtKB-KW"/>
</dbReference>
<keyword evidence="3" id="KW-0547">Nucleotide-binding</keyword>
<dbReference type="InterPro" id="IPR027417">
    <property type="entry name" value="P-loop_NTPase"/>
</dbReference>
<dbReference type="InterPro" id="IPR000375">
    <property type="entry name" value="Dynamin_stalk"/>
</dbReference>
<evidence type="ECO:0000256" key="2">
    <source>
        <dbReference type="ARBA" id="ARBA00022701"/>
    </source>
</evidence>
<feature type="region of interest" description="Disordered" evidence="7">
    <location>
        <begin position="502"/>
        <end position="529"/>
    </location>
</feature>
<dbReference type="Proteomes" id="UP000678499">
    <property type="component" value="Unassembled WGS sequence"/>
</dbReference>
<feature type="domain" description="PH" evidence="8">
    <location>
        <begin position="543"/>
        <end position="712"/>
    </location>
</feature>
<evidence type="ECO:0000256" key="5">
    <source>
        <dbReference type="ARBA" id="ARBA00023134"/>
    </source>
</evidence>
<dbReference type="GO" id="GO:0031623">
    <property type="term" value="P:receptor internalization"/>
    <property type="evidence" value="ECO:0007669"/>
    <property type="project" value="TreeGrafter"/>
</dbReference>
<keyword evidence="6" id="KW-0505">Motor protein</keyword>
<dbReference type="AlphaFoldDB" id="A0A7R9BNI8"/>
<dbReference type="SUPFAM" id="SSF50729">
    <property type="entry name" value="PH domain-like"/>
    <property type="match status" value="1"/>
</dbReference>
<dbReference type="CDD" id="cd00821">
    <property type="entry name" value="PH"/>
    <property type="match status" value="1"/>
</dbReference>
<dbReference type="EC" id="3.6.5.5" evidence="1"/>
<feature type="domain" description="Dynamin-type G" evidence="10">
    <location>
        <begin position="34"/>
        <end position="283"/>
    </location>
</feature>
<dbReference type="GO" id="GO:0005886">
    <property type="term" value="C:plasma membrane"/>
    <property type="evidence" value="ECO:0007669"/>
    <property type="project" value="TreeGrafter"/>
</dbReference>
<dbReference type="InterPro" id="IPR022812">
    <property type="entry name" value="Dynamin"/>
</dbReference>
<dbReference type="InterPro" id="IPR003130">
    <property type="entry name" value="GED"/>
</dbReference>
<accession>A0A7R9BNI8</accession>
<dbReference type="GO" id="GO:0005525">
    <property type="term" value="F:GTP binding"/>
    <property type="evidence" value="ECO:0007669"/>
    <property type="project" value="UniProtKB-KW"/>
</dbReference>
<dbReference type="EMBL" id="OA882885">
    <property type="protein sequence ID" value="CAD7277264.1"/>
    <property type="molecule type" value="Genomic_DNA"/>
</dbReference>
<gene>
    <name evidence="11" type="ORF">NMOB1V02_LOCUS4999</name>
</gene>
<dbReference type="SUPFAM" id="SSF52540">
    <property type="entry name" value="P-loop containing nucleoside triphosphate hydrolases"/>
    <property type="match status" value="1"/>
</dbReference>
<evidence type="ECO:0000259" key="8">
    <source>
        <dbReference type="PROSITE" id="PS50003"/>
    </source>
</evidence>
<dbReference type="Pfam" id="PF01031">
    <property type="entry name" value="Dynamin_M"/>
    <property type="match status" value="1"/>
</dbReference>
<evidence type="ECO:0000259" key="9">
    <source>
        <dbReference type="PROSITE" id="PS51388"/>
    </source>
</evidence>
<evidence type="ECO:0000259" key="10">
    <source>
        <dbReference type="PROSITE" id="PS51718"/>
    </source>
</evidence>
<evidence type="ECO:0000256" key="6">
    <source>
        <dbReference type="ARBA" id="ARBA00023175"/>
    </source>
</evidence>
<feature type="domain" description="GED" evidence="9">
    <location>
        <begin position="717"/>
        <end position="773"/>
    </location>
</feature>
<dbReference type="GO" id="GO:0005737">
    <property type="term" value="C:cytoplasm"/>
    <property type="evidence" value="ECO:0007669"/>
    <property type="project" value="TreeGrafter"/>
</dbReference>
<dbReference type="Pfam" id="PF02212">
    <property type="entry name" value="GED"/>
    <property type="match status" value="1"/>
</dbReference>
<protein>
    <recommendedName>
        <fullName evidence="1">dynamin GTPase</fullName>
        <ecNumber evidence="1">3.6.5.5</ecNumber>
    </recommendedName>
</protein>
<evidence type="ECO:0000256" key="7">
    <source>
        <dbReference type="SAM" id="MobiDB-lite"/>
    </source>
</evidence>
<dbReference type="InterPro" id="IPR030381">
    <property type="entry name" value="G_DYNAMIN_dom"/>
</dbReference>
<evidence type="ECO:0000313" key="11">
    <source>
        <dbReference type="EMBL" id="CAD7277264.1"/>
    </source>
</evidence>
<name>A0A7R9BNI8_9CRUS</name>
<dbReference type="EMBL" id="CAJPEX010000848">
    <property type="protein sequence ID" value="CAG0917416.1"/>
    <property type="molecule type" value="Genomic_DNA"/>
</dbReference>
<keyword evidence="5" id="KW-0342">GTP-binding</keyword>
<dbReference type="PANTHER" id="PTHR11566">
    <property type="entry name" value="DYNAMIN"/>
    <property type="match status" value="1"/>
</dbReference>
<proteinExistence type="predicted"/>
<dbReference type="SMART" id="SM00053">
    <property type="entry name" value="DYNc"/>
    <property type="match status" value="1"/>
</dbReference>
<dbReference type="InterPro" id="IPR001849">
    <property type="entry name" value="PH_domain"/>
</dbReference>
<dbReference type="InterPro" id="IPR001401">
    <property type="entry name" value="Dynamin_GTPase"/>
</dbReference>
<dbReference type="PROSITE" id="PS51388">
    <property type="entry name" value="GED"/>
    <property type="match status" value="1"/>
</dbReference>
<reference evidence="11" key="1">
    <citation type="submission" date="2020-11" db="EMBL/GenBank/DDBJ databases">
        <authorList>
            <person name="Tran Van P."/>
        </authorList>
    </citation>
    <scope>NUCLEOTIDE SEQUENCE</scope>
</reference>
<dbReference type="InterPro" id="IPR045063">
    <property type="entry name" value="Dynamin_N"/>
</dbReference>
<keyword evidence="12" id="KW-1185">Reference proteome</keyword>
<dbReference type="Gene3D" id="1.20.120.1240">
    <property type="entry name" value="Dynamin, middle domain"/>
    <property type="match status" value="2"/>
</dbReference>
<dbReference type="PROSITE" id="PS50003">
    <property type="entry name" value="PH_DOMAIN"/>
    <property type="match status" value="1"/>
</dbReference>
<dbReference type="Gene3D" id="3.40.50.300">
    <property type="entry name" value="P-loop containing nucleotide triphosphate hydrolases"/>
    <property type="match status" value="1"/>
</dbReference>
<keyword evidence="4" id="KW-0378">Hydrolase</keyword>
<evidence type="ECO:0000256" key="3">
    <source>
        <dbReference type="ARBA" id="ARBA00022741"/>
    </source>
</evidence>
<dbReference type="InterPro" id="IPR020850">
    <property type="entry name" value="GED_dom"/>
</dbReference>